<evidence type="ECO:0000256" key="1">
    <source>
        <dbReference type="SAM" id="MobiDB-lite"/>
    </source>
</evidence>
<name>A0A8H7F3V0_AGABI</name>
<dbReference type="Proteomes" id="UP000629468">
    <property type="component" value="Unassembled WGS sequence"/>
</dbReference>
<evidence type="ECO:0000313" key="3">
    <source>
        <dbReference type="Proteomes" id="UP000629468"/>
    </source>
</evidence>
<organism evidence="2 3">
    <name type="scientific">Agaricus bisporus var. burnettii</name>
    <dbReference type="NCBI Taxonomy" id="192524"/>
    <lineage>
        <taxon>Eukaryota</taxon>
        <taxon>Fungi</taxon>
        <taxon>Dikarya</taxon>
        <taxon>Basidiomycota</taxon>
        <taxon>Agaricomycotina</taxon>
        <taxon>Agaricomycetes</taxon>
        <taxon>Agaricomycetidae</taxon>
        <taxon>Agaricales</taxon>
        <taxon>Agaricineae</taxon>
        <taxon>Agaricaceae</taxon>
        <taxon>Agaricus</taxon>
    </lineage>
</organism>
<gene>
    <name evidence="2" type="ORF">Agabi119p4_4783</name>
</gene>
<reference evidence="2 3" key="1">
    <citation type="journal article" name="Sci. Rep.">
        <title>Telomere-to-telomere assembled and centromere annotated genomes of the two main subspecies of the button mushroom Agaricus bisporus reveal especially polymorphic chromosome ends.</title>
        <authorList>
            <person name="Sonnenberg A.S.M."/>
            <person name="Sedaghat-Telgerd N."/>
            <person name="Lavrijssen B."/>
            <person name="Ohm R.A."/>
            <person name="Hendrickx P.M."/>
            <person name="Scholtmeijer K."/>
            <person name="Baars J.J.P."/>
            <person name="van Peer A."/>
        </authorList>
    </citation>
    <scope>NUCLEOTIDE SEQUENCE [LARGE SCALE GENOMIC DNA]</scope>
    <source>
        <strain evidence="2 3">H119_p4</strain>
    </source>
</reference>
<feature type="compositionally biased region" description="Polar residues" evidence="1">
    <location>
        <begin position="460"/>
        <end position="486"/>
    </location>
</feature>
<proteinExistence type="predicted"/>
<dbReference type="EMBL" id="JABXXO010000006">
    <property type="protein sequence ID" value="KAF7776390.1"/>
    <property type="molecule type" value="Genomic_DNA"/>
</dbReference>
<accession>A0A8H7F3V0</accession>
<comment type="caution">
    <text evidence="2">The sequence shown here is derived from an EMBL/GenBank/DDBJ whole genome shotgun (WGS) entry which is preliminary data.</text>
</comment>
<feature type="region of interest" description="Disordered" evidence="1">
    <location>
        <begin position="452"/>
        <end position="504"/>
    </location>
</feature>
<protein>
    <submittedName>
        <fullName evidence="2">Uncharacterized protein</fullName>
    </submittedName>
</protein>
<sequence length="623" mass="71485">MRTLRASVLARFSARASSTLAFDSTSHLDSLQHTRIQDLRSALLKGGAPSRIWAHYTNILNYFNYDVLPLELHQQVLRQCSPPVRSVRLSDAKRLAQGKRLEHRHLHEGRFQAIISNIRALGCTPSLDDYHFILEHFAAVGYHVGCHQVYQEIIHLGLTPQTKTFGLCLQAIAHRLTLPTFEVFRMRLVAQTRKALDDLMSDMRRFNVPFTTANLDLALRIFKETVDEEGLNKLVKWTYGIDLDNPDCSPLDLLENQTTSSPQPFSTHALNTIIDTLGRFGDISKVVQAFEVLSQPLPQAKQYRFSSFDDEDDFGVPVHVPSPSNHSLPYALPNTTTYSMLLRHISRARHSTLARHYLIQAFKLDRQLAFDLFTQIEEEKPLAQLKAPRFSLTHDMVLSVHGLANRYKDLGLMRWLLSQMPKFLRNKRVDLEYYTELRTALGIPLPDSPLHEAEGVIPTTGVSSSHSHQPNSRQVQPDPSSGNVQDVGSPLDVDVNDQKLPEPSPEAKMFDINLHISILTRELDKLLLLASKMDEVYGRTMQRRKERLGRRVWENRSIYLTDEDRRQVVTRDHWQQVVNFQPHLKIPACKILYLRNLRNLRSVVDFSQSIEVYHPRSDGNYYI</sequence>
<evidence type="ECO:0000313" key="2">
    <source>
        <dbReference type="EMBL" id="KAF7776390.1"/>
    </source>
</evidence>
<dbReference type="AlphaFoldDB" id="A0A8H7F3V0"/>